<evidence type="ECO:0000313" key="1">
    <source>
        <dbReference type="EMBL" id="VDN03139.1"/>
    </source>
</evidence>
<reference evidence="1 2" key="2">
    <citation type="submission" date="2018-11" db="EMBL/GenBank/DDBJ databases">
        <authorList>
            <consortium name="Pathogen Informatics"/>
        </authorList>
    </citation>
    <scope>NUCLEOTIDE SEQUENCE [LARGE SCALE GENOMIC DNA]</scope>
</reference>
<dbReference type="WBParaSite" id="TCLT_0000585901-mRNA-1">
    <property type="protein sequence ID" value="TCLT_0000585901-mRNA-1"/>
    <property type="gene ID" value="TCLT_0000585901"/>
</dbReference>
<sequence length="86" mass="9829">MVAAGGSGKDIQGKKSDAMLPVIWSFGQNSDLHTKMTNISIWRKRYSLESERKGHSATLLRQKFMIEVLCSIDKFDRNLIFVNLRN</sequence>
<organism evidence="3">
    <name type="scientific">Thelazia callipaeda</name>
    <name type="common">Oriental eyeworm</name>
    <name type="synonym">Parasitic nematode</name>
    <dbReference type="NCBI Taxonomy" id="103827"/>
    <lineage>
        <taxon>Eukaryota</taxon>
        <taxon>Metazoa</taxon>
        <taxon>Ecdysozoa</taxon>
        <taxon>Nematoda</taxon>
        <taxon>Chromadorea</taxon>
        <taxon>Rhabditida</taxon>
        <taxon>Spirurina</taxon>
        <taxon>Spiruromorpha</taxon>
        <taxon>Thelazioidea</taxon>
        <taxon>Thelaziidae</taxon>
        <taxon>Thelazia</taxon>
    </lineage>
</organism>
<dbReference type="Proteomes" id="UP000276776">
    <property type="component" value="Unassembled WGS sequence"/>
</dbReference>
<evidence type="ECO:0000313" key="2">
    <source>
        <dbReference type="Proteomes" id="UP000276776"/>
    </source>
</evidence>
<accession>A0A0N5CZE5</accession>
<protein>
    <submittedName>
        <fullName evidence="1 3">Uncharacterized protein</fullName>
    </submittedName>
</protein>
<reference evidence="3" key="1">
    <citation type="submission" date="2017-02" db="UniProtKB">
        <authorList>
            <consortium name="WormBaseParasite"/>
        </authorList>
    </citation>
    <scope>IDENTIFICATION</scope>
</reference>
<dbReference type="EMBL" id="UYYF01004368">
    <property type="protein sequence ID" value="VDN03139.1"/>
    <property type="molecule type" value="Genomic_DNA"/>
</dbReference>
<keyword evidence="2" id="KW-1185">Reference proteome</keyword>
<name>A0A0N5CZE5_THECL</name>
<gene>
    <name evidence="1" type="ORF">TCLT_LOCUS5848</name>
</gene>
<dbReference type="AlphaFoldDB" id="A0A0N5CZE5"/>
<evidence type="ECO:0000313" key="3">
    <source>
        <dbReference type="WBParaSite" id="TCLT_0000585901-mRNA-1"/>
    </source>
</evidence>
<proteinExistence type="predicted"/>